<keyword evidence="3 13" id="KW-0813">Transport</keyword>
<evidence type="ECO:0000256" key="11">
    <source>
        <dbReference type="ARBA" id="ARBA00023170"/>
    </source>
</evidence>
<dbReference type="Proteomes" id="UP001549164">
    <property type="component" value="Unassembled WGS sequence"/>
</dbReference>
<dbReference type="InterPro" id="IPR039426">
    <property type="entry name" value="TonB-dep_rcpt-like"/>
</dbReference>
<gene>
    <name evidence="18" type="ORF">ABID12_000218</name>
</gene>
<dbReference type="SUPFAM" id="SSF56935">
    <property type="entry name" value="Porins"/>
    <property type="match status" value="1"/>
</dbReference>
<evidence type="ECO:0000256" key="4">
    <source>
        <dbReference type="ARBA" id="ARBA00022452"/>
    </source>
</evidence>
<evidence type="ECO:0000256" key="14">
    <source>
        <dbReference type="PROSITE-ProRule" id="PRU10144"/>
    </source>
</evidence>
<dbReference type="Gene3D" id="2.40.170.20">
    <property type="entry name" value="TonB-dependent receptor, beta-barrel domain"/>
    <property type="match status" value="1"/>
</dbReference>
<proteinExistence type="inferred from homology"/>
<keyword evidence="10 13" id="KW-0472">Membrane</keyword>
<keyword evidence="9 15" id="KW-0798">TonB box</keyword>
<dbReference type="InterPro" id="IPR010917">
    <property type="entry name" value="TonB_rcpt_CS"/>
</dbReference>
<evidence type="ECO:0000256" key="9">
    <source>
        <dbReference type="ARBA" id="ARBA00023077"/>
    </source>
</evidence>
<evidence type="ECO:0000313" key="19">
    <source>
        <dbReference type="Proteomes" id="UP001549164"/>
    </source>
</evidence>
<evidence type="ECO:0000256" key="5">
    <source>
        <dbReference type="ARBA" id="ARBA00022496"/>
    </source>
</evidence>
<dbReference type="PROSITE" id="PS01156">
    <property type="entry name" value="TONB_DEPENDENT_REC_2"/>
    <property type="match status" value="1"/>
</dbReference>
<dbReference type="PROSITE" id="PS52016">
    <property type="entry name" value="TONB_DEPENDENT_REC_3"/>
    <property type="match status" value="1"/>
</dbReference>
<dbReference type="SMART" id="SM00965">
    <property type="entry name" value="STN"/>
    <property type="match status" value="1"/>
</dbReference>
<sequence length="882" mass="95155">MVYRVIGRRGVVCFASLLLASTSFVPPASAQSSSGNTAVEAGVYDFNLQPSSLASTVARIGAVSGWRIFYGGGVPSDTLTNAVSGQLTVTEALGRALQGTGLQYELTGSRSVSIVSAMPIEDDVSYLDDGVSTFLDPVYVTTGAGGASGAGFMGTPDWVYDTAGSLSVVSRDAILASPSRNARDLLDNVAGVYANRSNGQDPGISVNIRGLQDQNRVVTMVDGARQNFQIAGHGSTSRAYVDSAFIREIDIDKMGGSGVGGAGNLGGSVNFRTLIADDVILPGNDWGLSFNGASGSNEFQYDGSIVAATRITDNFSVLGGYSRKKMGAYSFGTNGDVKINPETTIDGISVFTGSEVESSILKGEALLGEDIDLTLTWLRNSSEFSTGGYIPAGPLEGGTQESRYGVVNNTVTANLGWNPLSDLVDLDVSLWYNHLQNDQEFEQLLINTILSAPAHYRLGTIGGSIDNTSFFDTRFGDLTVNYGIEGFHDDGKTQVDADFPRDELTGNEGLTGPNPTGTRDVFSGFASATLEPTDWLSLTGGLRYDWYRIKGIGSYAWMRKHPSTRECETVWDASTGSWREICTGERYWQEWAKEDVDIDRSDGAFLPSVTAAFGPWDGLQPFVRYAKTFRPPTLMEQLWGGQHYIGSAPLSYAPNPNLKAESADTYEIGVNYARDGWFRGDDSFRMKAVGFFREVDDYIALGHVYKDVGDRAYQSFVNLNGASYMKGLELEANYDVGRFYVGASATVLSTDYADTYTYHGERAPGSGTNVPLKPGEVRSSDTLYVPPTFYLTMDAGLRFFDERLTVGGRLTHSSGGKAGELRAYDVEDYTVYDIYGSWEFNETAALRFAVDNVTNLAYVPSMGTADLPAPGRTFTASLNLNF</sequence>
<dbReference type="NCBIfam" id="TIGR01785">
    <property type="entry name" value="TonB-hemin"/>
    <property type="match status" value="1"/>
</dbReference>
<feature type="signal peptide" evidence="16">
    <location>
        <begin position="1"/>
        <end position="30"/>
    </location>
</feature>
<dbReference type="PANTHER" id="PTHR30069:SF41">
    <property type="entry name" value="HEME_HEMOPEXIN UTILIZATION PROTEIN C"/>
    <property type="match status" value="1"/>
</dbReference>
<feature type="short sequence motif" description="TonB C-terminal box" evidence="14">
    <location>
        <begin position="865"/>
        <end position="882"/>
    </location>
</feature>
<dbReference type="InterPro" id="IPR037066">
    <property type="entry name" value="Plug_dom_sf"/>
</dbReference>
<dbReference type="Gene3D" id="2.170.130.10">
    <property type="entry name" value="TonB-dependent receptor, plug domain"/>
    <property type="match status" value="1"/>
</dbReference>
<reference evidence="18 19" key="1">
    <citation type="submission" date="2024-06" db="EMBL/GenBank/DDBJ databases">
        <title>Genomic Encyclopedia of Type Strains, Phase IV (KMG-IV): sequencing the most valuable type-strain genomes for metagenomic binning, comparative biology and taxonomic classification.</title>
        <authorList>
            <person name="Goeker M."/>
        </authorList>
    </citation>
    <scope>NUCLEOTIDE SEQUENCE [LARGE SCALE GENOMIC DNA]</scope>
    <source>
        <strain evidence="18 19">DSM 28102</strain>
    </source>
</reference>
<evidence type="ECO:0000256" key="13">
    <source>
        <dbReference type="PROSITE-ProRule" id="PRU01360"/>
    </source>
</evidence>
<keyword evidence="7 16" id="KW-0732">Signal</keyword>
<evidence type="ECO:0000256" key="6">
    <source>
        <dbReference type="ARBA" id="ARBA00022692"/>
    </source>
</evidence>
<evidence type="ECO:0000256" key="1">
    <source>
        <dbReference type="ARBA" id="ARBA00004571"/>
    </source>
</evidence>
<evidence type="ECO:0000256" key="16">
    <source>
        <dbReference type="SAM" id="SignalP"/>
    </source>
</evidence>
<dbReference type="Pfam" id="PF00593">
    <property type="entry name" value="TonB_dep_Rec_b-barrel"/>
    <property type="match status" value="1"/>
</dbReference>
<evidence type="ECO:0000256" key="8">
    <source>
        <dbReference type="ARBA" id="ARBA00023004"/>
    </source>
</evidence>
<keyword evidence="8" id="KW-0408">Iron</keyword>
<dbReference type="InterPro" id="IPR011662">
    <property type="entry name" value="Secretin/TonB_short_N"/>
</dbReference>
<evidence type="ECO:0000256" key="2">
    <source>
        <dbReference type="ARBA" id="ARBA00009810"/>
    </source>
</evidence>
<keyword evidence="12 13" id="KW-0998">Cell outer membrane</keyword>
<dbReference type="InterPro" id="IPR000531">
    <property type="entry name" value="Beta-barrel_TonB"/>
</dbReference>
<evidence type="ECO:0000256" key="12">
    <source>
        <dbReference type="ARBA" id="ARBA00023237"/>
    </source>
</evidence>
<keyword evidence="5" id="KW-0410">Iron transport</keyword>
<comment type="similarity">
    <text evidence="2 13 15">Belongs to the TonB-dependent receptor family.</text>
</comment>
<organism evidence="18 19">
    <name type="scientific">Martelella mangrovi</name>
    <dbReference type="NCBI Taxonomy" id="1397477"/>
    <lineage>
        <taxon>Bacteria</taxon>
        <taxon>Pseudomonadati</taxon>
        <taxon>Pseudomonadota</taxon>
        <taxon>Alphaproteobacteria</taxon>
        <taxon>Hyphomicrobiales</taxon>
        <taxon>Aurantimonadaceae</taxon>
        <taxon>Martelella</taxon>
    </lineage>
</organism>
<dbReference type="Pfam" id="PF07715">
    <property type="entry name" value="Plug"/>
    <property type="match status" value="1"/>
</dbReference>
<comment type="subcellular location">
    <subcellularLocation>
        <location evidence="1 13">Cell outer membrane</location>
        <topology evidence="1 13">Multi-pass membrane protein</topology>
    </subcellularLocation>
</comment>
<dbReference type="RefSeq" id="WP_354432751.1">
    <property type="nucleotide sequence ID" value="NZ_JBEPLY010000001.1"/>
</dbReference>
<evidence type="ECO:0000256" key="3">
    <source>
        <dbReference type="ARBA" id="ARBA00022448"/>
    </source>
</evidence>
<dbReference type="Gene3D" id="3.55.50.30">
    <property type="match status" value="1"/>
</dbReference>
<feature type="domain" description="Secretin/TonB short N-terminal" evidence="17">
    <location>
        <begin position="66"/>
        <end position="117"/>
    </location>
</feature>
<comment type="caution">
    <text evidence="18">The sequence shown here is derived from an EMBL/GenBank/DDBJ whole genome shotgun (WGS) entry which is preliminary data.</text>
</comment>
<evidence type="ECO:0000256" key="7">
    <source>
        <dbReference type="ARBA" id="ARBA00022729"/>
    </source>
</evidence>
<evidence type="ECO:0000259" key="17">
    <source>
        <dbReference type="SMART" id="SM00965"/>
    </source>
</evidence>
<keyword evidence="4 13" id="KW-1134">Transmembrane beta strand</keyword>
<dbReference type="InterPro" id="IPR011276">
    <property type="entry name" value="TonB_haem/Hb_rcpt"/>
</dbReference>
<accession>A0ABV2I7R6</accession>
<keyword evidence="19" id="KW-1185">Reference proteome</keyword>
<name>A0ABV2I7R6_9HYPH</name>
<keyword evidence="11 18" id="KW-0675">Receptor</keyword>
<feature type="chain" id="PRO_5045650350" evidence="16">
    <location>
        <begin position="31"/>
        <end position="882"/>
    </location>
</feature>
<evidence type="ECO:0000256" key="10">
    <source>
        <dbReference type="ARBA" id="ARBA00023136"/>
    </source>
</evidence>
<keyword evidence="5" id="KW-0406">Ion transport</keyword>
<keyword evidence="6 13" id="KW-0812">Transmembrane</keyword>
<evidence type="ECO:0000256" key="15">
    <source>
        <dbReference type="RuleBase" id="RU003357"/>
    </source>
</evidence>
<dbReference type="PANTHER" id="PTHR30069">
    <property type="entry name" value="TONB-DEPENDENT OUTER MEMBRANE RECEPTOR"/>
    <property type="match status" value="1"/>
</dbReference>
<dbReference type="InterPro" id="IPR012910">
    <property type="entry name" value="Plug_dom"/>
</dbReference>
<protein>
    <submittedName>
        <fullName evidence="18">Hemoglobin/transferrin/lactoferrin receptor protein</fullName>
    </submittedName>
</protein>
<dbReference type="InterPro" id="IPR036942">
    <property type="entry name" value="Beta-barrel_TonB_sf"/>
</dbReference>
<dbReference type="EMBL" id="JBEPLY010000001">
    <property type="protein sequence ID" value="MET3598297.1"/>
    <property type="molecule type" value="Genomic_DNA"/>
</dbReference>
<evidence type="ECO:0000313" key="18">
    <source>
        <dbReference type="EMBL" id="MET3598297.1"/>
    </source>
</evidence>